<dbReference type="EMBL" id="LSRS01000001">
    <property type="protein sequence ID" value="KAF1086592.1"/>
    <property type="molecule type" value="Genomic_DNA"/>
</dbReference>
<feature type="domain" description="Penicillin-binding protein dimerisation" evidence="11">
    <location>
        <begin position="55"/>
        <end position="217"/>
    </location>
</feature>
<dbReference type="InterPro" id="IPR036138">
    <property type="entry name" value="PBP_dimer_sf"/>
</dbReference>
<dbReference type="PANTHER" id="PTHR30627">
    <property type="entry name" value="PEPTIDOGLYCAN D,D-TRANSPEPTIDASE"/>
    <property type="match status" value="1"/>
</dbReference>
<keyword evidence="13" id="KW-1185">Reference proteome</keyword>
<dbReference type="RefSeq" id="WP_243152864.1">
    <property type="nucleotide sequence ID" value="NZ_LSRS01000001.1"/>
</dbReference>
<evidence type="ECO:0000313" key="13">
    <source>
        <dbReference type="Proteomes" id="UP000798488"/>
    </source>
</evidence>
<dbReference type="GO" id="GO:0071555">
    <property type="term" value="P:cell wall organization"/>
    <property type="evidence" value="ECO:0007669"/>
    <property type="project" value="TreeGrafter"/>
</dbReference>
<dbReference type="Pfam" id="PF00905">
    <property type="entry name" value="Transpeptidase"/>
    <property type="match status" value="1"/>
</dbReference>
<evidence type="ECO:0000256" key="9">
    <source>
        <dbReference type="ARBA" id="ARBA00023251"/>
    </source>
</evidence>
<dbReference type="GO" id="GO:0005886">
    <property type="term" value="C:plasma membrane"/>
    <property type="evidence" value="ECO:0007669"/>
    <property type="project" value="TreeGrafter"/>
</dbReference>
<dbReference type="GO" id="GO:0008658">
    <property type="term" value="F:penicillin binding"/>
    <property type="evidence" value="ECO:0007669"/>
    <property type="project" value="InterPro"/>
</dbReference>
<dbReference type="Gene3D" id="3.40.710.10">
    <property type="entry name" value="DD-peptidase/beta-lactamase superfamily"/>
    <property type="match status" value="1"/>
</dbReference>
<evidence type="ECO:0000256" key="5">
    <source>
        <dbReference type="ARBA" id="ARBA00012865"/>
    </source>
</evidence>
<proteinExistence type="inferred from homology"/>
<accession>A0A9D3AZ01</accession>
<reference evidence="12" key="1">
    <citation type="submission" date="2016-02" db="EMBL/GenBank/DDBJ databases">
        <title>Draft Genome Sequence of Sporotomaculum syntrophicum Strain FB, a Syntrophic Benzoate Degrader.</title>
        <authorList>
            <person name="Nobu M.K."/>
            <person name="Narihiro T."/>
            <person name="Qiu Y.-L."/>
            <person name="Ohashi A."/>
            <person name="Liu W.-T."/>
            <person name="Yuji S."/>
        </authorList>
    </citation>
    <scope>NUCLEOTIDE SEQUENCE</scope>
    <source>
        <strain evidence="12">FB</strain>
    </source>
</reference>
<sequence>MLPIQRRRIAASFWLLVLALGLVLVHLYQIQLQGYKYARQAFQLGAQNIALEQFTRGEITDREGGSLTGGYYANRVVVFPALLKQKEVQLQRLAAILNMDTEQLKERARQGAFYIDRTPTGSICAELQEAKLPGVIILPVYQRYGSKPLAVHITGQLGKISSREQYAQLQSTGGKNYLLGDWVGKSGLEYFYEQQLKGTQAKRWAGVPVDARGRVIQGPGLLVDSMARDPWRLNVVTTIDGRVQSIVEEIMDRNIVTGAVVVMQAGTGDILAMASRPNYHPEFLHAMSSMDELPGELFIDQCTALFQPGSVFKIVLAAAALEEGLVQPTTLFDCAGPAAQPVRCWNNAGHGRITFQQAFAESCNPAFVDIGRQLGAAGIIKYATALGLNKQKITGYPVPANSHQDLALIAEPYSLANSSVGQGPVLVTPVQVTAMLNAIASGGKYYTPRLVTGLSDDSGRLVEQYNAEEPVQAISPATAARLGALLHEVIASGVGKKAAQPGVESAGKTGSAQVSGYEEDKVDAWFAGYVPVENPRYVITVLVRGGASGGDTAAPLFREIAARCLGVE</sequence>
<dbReference type="Proteomes" id="UP000798488">
    <property type="component" value="Unassembled WGS sequence"/>
</dbReference>
<comment type="similarity">
    <text evidence="3">Belongs to the transpeptidase family.</text>
</comment>
<dbReference type="AlphaFoldDB" id="A0A9D3AZ01"/>
<evidence type="ECO:0000256" key="1">
    <source>
        <dbReference type="ARBA" id="ARBA00001526"/>
    </source>
</evidence>
<dbReference type="GO" id="GO:0046677">
    <property type="term" value="P:response to antibiotic"/>
    <property type="evidence" value="ECO:0007669"/>
    <property type="project" value="UniProtKB-KW"/>
</dbReference>
<evidence type="ECO:0000256" key="7">
    <source>
        <dbReference type="ARBA" id="ARBA00022801"/>
    </source>
</evidence>
<evidence type="ECO:0000256" key="3">
    <source>
        <dbReference type="ARBA" id="ARBA00007171"/>
    </source>
</evidence>
<evidence type="ECO:0000259" key="10">
    <source>
        <dbReference type="Pfam" id="PF00905"/>
    </source>
</evidence>
<dbReference type="InterPro" id="IPR001460">
    <property type="entry name" value="PCN-bd_Tpept"/>
</dbReference>
<evidence type="ECO:0000313" key="12">
    <source>
        <dbReference type="EMBL" id="KAF1086592.1"/>
    </source>
</evidence>
<feature type="domain" description="Penicillin-binding protein transpeptidase" evidence="10">
    <location>
        <begin position="258"/>
        <end position="561"/>
    </location>
</feature>
<dbReference type="Gene3D" id="3.90.1310.10">
    <property type="entry name" value="Penicillin-binding protein 2a (Domain 2)"/>
    <property type="match status" value="1"/>
</dbReference>
<evidence type="ECO:0000256" key="4">
    <source>
        <dbReference type="ARBA" id="ARBA00007898"/>
    </source>
</evidence>
<keyword evidence="9" id="KW-0046">Antibiotic resistance</keyword>
<keyword evidence="7" id="KW-0378">Hydrolase</keyword>
<organism evidence="12 13">
    <name type="scientific">Sporotomaculum syntrophicum</name>
    <dbReference type="NCBI Taxonomy" id="182264"/>
    <lineage>
        <taxon>Bacteria</taxon>
        <taxon>Bacillati</taxon>
        <taxon>Bacillota</taxon>
        <taxon>Clostridia</taxon>
        <taxon>Eubacteriales</taxon>
        <taxon>Desulfallaceae</taxon>
        <taxon>Sporotomaculum</taxon>
    </lineage>
</organism>
<evidence type="ECO:0000256" key="2">
    <source>
        <dbReference type="ARBA" id="ARBA00004370"/>
    </source>
</evidence>
<evidence type="ECO:0000256" key="8">
    <source>
        <dbReference type="ARBA" id="ARBA00023136"/>
    </source>
</evidence>
<evidence type="ECO:0000259" key="11">
    <source>
        <dbReference type="Pfam" id="PF03717"/>
    </source>
</evidence>
<dbReference type="Pfam" id="PF03717">
    <property type="entry name" value="PBP_dimer"/>
    <property type="match status" value="1"/>
</dbReference>
<dbReference type="EC" id="3.5.2.6" evidence="5"/>
<dbReference type="PANTHER" id="PTHR30627:SF6">
    <property type="entry name" value="BETA-LACTAMASE YBXI-RELATED"/>
    <property type="match status" value="1"/>
</dbReference>
<dbReference type="InterPro" id="IPR050515">
    <property type="entry name" value="Beta-lactam/transpept"/>
</dbReference>
<comment type="subcellular location">
    <subcellularLocation>
        <location evidence="2">Membrane</location>
    </subcellularLocation>
</comment>
<dbReference type="SUPFAM" id="SSF56519">
    <property type="entry name" value="Penicillin binding protein dimerisation domain"/>
    <property type="match status" value="1"/>
</dbReference>
<comment type="caution">
    <text evidence="12">The sequence shown here is derived from an EMBL/GenBank/DDBJ whole genome shotgun (WGS) entry which is preliminary data.</text>
</comment>
<keyword evidence="8" id="KW-0472">Membrane</keyword>
<dbReference type="SUPFAM" id="SSF56601">
    <property type="entry name" value="beta-lactamase/transpeptidase-like"/>
    <property type="match status" value="1"/>
</dbReference>
<keyword evidence="6" id="KW-0732">Signal</keyword>
<comment type="similarity">
    <text evidence="4">Belongs to the class-D beta-lactamase family.</text>
</comment>
<comment type="catalytic activity">
    <reaction evidence="1">
        <text>a beta-lactam + H2O = a substituted beta-amino acid</text>
        <dbReference type="Rhea" id="RHEA:20401"/>
        <dbReference type="ChEBI" id="CHEBI:15377"/>
        <dbReference type="ChEBI" id="CHEBI:35627"/>
        <dbReference type="ChEBI" id="CHEBI:140347"/>
        <dbReference type="EC" id="3.5.2.6"/>
    </reaction>
</comment>
<gene>
    <name evidence="12" type="primary">spoVD_1</name>
    <name evidence="12" type="ORF">SPSYN_00311</name>
</gene>
<name>A0A9D3AZ01_9FIRM</name>
<protein>
    <recommendedName>
        <fullName evidence="5">beta-lactamase</fullName>
        <ecNumber evidence="5">3.5.2.6</ecNumber>
    </recommendedName>
</protein>
<evidence type="ECO:0000256" key="6">
    <source>
        <dbReference type="ARBA" id="ARBA00022729"/>
    </source>
</evidence>
<dbReference type="InterPro" id="IPR005311">
    <property type="entry name" value="PBP_dimer"/>
</dbReference>
<dbReference type="InterPro" id="IPR012338">
    <property type="entry name" value="Beta-lactam/transpept-like"/>
</dbReference>
<dbReference type="GO" id="GO:0008800">
    <property type="term" value="F:beta-lactamase activity"/>
    <property type="evidence" value="ECO:0007669"/>
    <property type="project" value="UniProtKB-EC"/>
</dbReference>